<dbReference type="GeneID" id="54581542"/>
<evidence type="ECO:0000313" key="2">
    <source>
        <dbReference type="EMBL" id="KAF2253635.1"/>
    </source>
</evidence>
<accession>A0A6A6ISW5</accession>
<proteinExistence type="predicted"/>
<evidence type="ECO:0000313" key="3">
    <source>
        <dbReference type="Proteomes" id="UP000800094"/>
    </source>
</evidence>
<dbReference type="AlphaFoldDB" id="A0A6A6ISW5"/>
<name>A0A6A6ISW5_9PLEO</name>
<sequence length="76" mass="7896">MDPEEETPRMCPTAAVRGSWCDPPYAPTSKGSSTKRNIKCRACRGKRPDPKKPDEGDTGAGGSGSVQTGTSITVGA</sequence>
<gene>
    <name evidence="2" type="ORF">BU26DRAFT_515955</name>
</gene>
<evidence type="ECO:0000256" key="1">
    <source>
        <dbReference type="SAM" id="MobiDB-lite"/>
    </source>
</evidence>
<protein>
    <submittedName>
        <fullName evidence="2">Uncharacterized protein</fullName>
    </submittedName>
</protein>
<feature type="compositionally biased region" description="Polar residues" evidence="1">
    <location>
        <begin position="65"/>
        <end position="76"/>
    </location>
</feature>
<reference evidence="2" key="1">
    <citation type="journal article" date="2020" name="Stud. Mycol.">
        <title>101 Dothideomycetes genomes: a test case for predicting lifestyles and emergence of pathogens.</title>
        <authorList>
            <person name="Haridas S."/>
            <person name="Albert R."/>
            <person name="Binder M."/>
            <person name="Bloem J."/>
            <person name="Labutti K."/>
            <person name="Salamov A."/>
            <person name="Andreopoulos B."/>
            <person name="Baker S."/>
            <person name="Barry K."/>
            <person name="Bills G."/>
            <person name="Bluhm B."/>
            <person name="Cannon C."/>
            <person name="Castanera R."/>
            <person name="Culley D."/>
            <person name="Daum C."/>
            <person name="Ezra D."/>
            <person name="Gonzalez J."/>
            <person name="Henrissat B."/>
            <person name="Kuo A."/>
            <person name="Liang C."/>
            <person name="Lipzen A."/>
            <person name="Lutzoni F."/>
            <person name="Magnuson J."/>
            <person name="Mondo S."/>
            <person name="Nolan M."/>
            <person name="Ohm R."/>
            <person name="Pangilinan J."/>
            <person name="Park H.-J."/>
            <person name="Ramirez L."/>
            <person name="Alfaro M."/>
            <person name="Sun H."/>
            <person name="Tritt A."/>
            <person name="Yoshinaga Y."/>
            <person name="Zwiers L.-H."/>
            <person name="Turgeon B."/>
            <person name="Goodwin S."/>
            <person name="Spatafora J."/>
            <person name="Crous P."/>
            <person name="Grigoriev I."/>
        </authorList>
    </citation>
    <scope>NUCLEOTIDE SEQUENCE</scope>
    <source>
        <strain evidence="2">CBS 122368</strain>
    </source>
</reference>
<dbReference type="RefSeq" id="XP_033688639.1">
    <property type="nucleotide sequence ID" value="XM_033828212.1"/>
</dbReference>
<dbReference type="Proteomes" id="UP000800094">
    <property type="component" value="Unassembled WGS sequence"/>
</dbReference>
<feature type="compositionally biased region" description="Basic and acidic residues" evidence="1">
    <location>
        <begin position="46"/>
        <end position="55"/>
    </location>
</feature>
<keyword evidence="3" id="KW-1185">Reference proteome</keyword>
<feature type="compositionally biased region" description="Basic residues" evidence="1">
    <location>
        <begin position="36"/>
        <end position="45"/>
    </location>
</feature>
<organism evidence="2 3">
    <name type="scientific">Trematosphaeria pertusa</name>
    <dbReference type="NCBI Taxonomy" id="390896"/>
    <lineage>
        <taxon>Eukaryota</taxon>
        <taxon>Fungi</taxon>
        <taxon>Dikarya</taxon>
        <taxon>Ascomycota</taxon>
        <taxon>Pezizomycotina</taxon>
        <taxon>Dothideomycetes</taxon>
        <taxon>Pleosporomycetidae</taxon>
        <taxon>Pleosporales</taxon>
        <taxon>Massarineae</taxon>
        <taxon>Trematosphaeriaceae</taxon>
        <taxon>Trematosphaeria</taxon>
    </lineage>
</organism>
<feature type="region of interest" description="Disordered" evidence="1">
    <location>
        <begin position="1"/>
        <end position="76"/>
    </location>
</feature>
<dbReference type="EMBL" id="ML987191">
    <property type="protein sequence ID" value="KAF2253635.1"/>
    <property type="molecule type" value="Genomic_DNA"/>
</dbReference>